<evidence type="ECO:0000259" key="2">
    <source>
        <dbReference type="PROSITE" id="PS50097"/>
    </source>
</evidence>
<dbReference type="PANTHER" id="PTHR26379:SF382">
    <property type="entry name" value="OS10G0435900 PROTEIN"/>
    <property type="match status" value="1"/>
</dbReference>
<dbReference type="SUPFAM" id="SSF49599">
    <property type="entry name" value="TRAF domain-like"/>
    <property type="match status" value="1"/>
</dbReference>
<protein>
    <recommendedName>
        <fullName evidence="6">BTB domain-containing protein</fullName>
    </recommendedName>
</protein>
<dbReference type="SUPFAM" id="SSF54695">
    <property type="entry name" value="POZ domain"/>
    <property type="match status" value="1"/>
</dbReference>
<dbReference type="GO" id="GO:0016567">
    <property type="term" value="P:protein ubiquitination"/>
    <property type="evidence" value="ECO:0007669"/>
    <property type="project" value="InterPro"/>
</dbReference>
<dbReference type="PROSITE" id="PS50144">
    <property type="entry name" value="MATH"/>
    <property type="match status" value="1"/>
</dbReference>
<name>A0AAQ3TH40_PASNO</name>
<evidence type="ECO:0000259" key="3">
    <source>
        <dbReference type="PROSITE" id="PS50144"/>
    </source>
</evidence>
<evidence type="ECO:0008006" key="6">
    <source>
        <dbReference type="Google" id="ProtNLM"/>
    </source>
</evidence>
<accession>A0AAQ3TH40</accession>
<keyword evidence="5" id="KW-1185">Reference proteome</keyword>
<feature type="domain" description="BTB" evidence="2">
    <location>
        <begin position="196"/>
        <end position="286"/>
    </location>
</feature>
<sequence length="375" mass="41607">MAAAGPNGSGDSTGAAVSVKAFHVLKIDGYSRTLNTLHAVAGLTLPSVLLPICLFRAGGRTWQIEYYPKGSRAWNTDSISLFLVLLADAGGDEGVTTVQATFSLLDQDQKPVLSYSRATPMTNLPASLIYRAIGDEMFLRRRDLERSKHLVDDCFAVRVDVHILVKELNQARPSPAPSEDMLQHHIGSLLYSEEGADLEFRVGDSTFRAHQLLLSARSPVFRLSVLMECTRECKNIELSLQLWNPTPAELSAPDRSTDVIDVVDMEAPAFRALLSFIDTDVLPPPLEMQQDDEYAMTQQLLVAADKYSLQRLKLICEDRLCRRLAVVTTSIQAPWQLSLLSQRGTTAFVSRRRVLSSLALQRFCLTSSKQKNSRI</sequence>
<dbReference type="InterPro" id="IPR000210">
    <property type="entry name" value="BTB/POZ_dom"/>
</dbReference>
<dbReference type="Gene3D" id="2.60.210.10">
    <property type="entry name" value="Apoptosis, Tumor Necrosis Factor Receptor Associated Protein 2, Chain A"/>
    <property type="match status" value="1"/>
</dbReference>
<dbReference type="AlphaFoldDB" id="A0AAQ3TH40"/>
<dbReference type="EMBL" id="CP144749">
    <property type="protein sequence ID" value="WVZ73889.1"/>
    <property type="molecule type" value="Genomic_DNA"/>
</dbReference>
<comment type="pathway">
    <text evidence="1">Protein modification; protein ubiquitination.</text>
</comment>
<feature type="domain" description="MATH" evidence="3">
    <location>
        <begin position="20"/>
        <end position="161"/>
    </location>
</feature>
<dbReference type="Proteomes" id="UP001341281">
    <property type="component" value="Chromosome 05"/>
</dbReference>
<evidence type="ECO:0000313" key="5">
    <source>
        <dbReference type="Proteomes" id="UP001341281"/>
    </source>
</evidence>
<dbReference type="SMART" id="SM00225">
    <property type="entry name" value="BTB"/>
    <property type="match status" value="1"/>
</dbReference>
<dbReference type="Pfam" id="PF00651">
    <property type="entry name" value="BTB"/>
    <property type="match status" value="1"/>
</dbReference>
<dbReference type="InterPro" id="IPR002083">
    <property type="entry name" value="MATH/TRAF_dom"/>
</dbReference>
<evidence type="ECO:0000256" key="1">
    <source>
        <dbReference type="ARBA" id="ARBA00004906"/>
    </source>
</evidence>
<dbReference type="PROSITE" id="PS50097">
    <property type="entry name" value="BTB"/>
    <property type="match status" value="1"/>
</dbReference>
<dbReference type="InterPro" id="IPR045005">
    <property type="entry name" value="BPM1-6"/>
</dbReference>
<proteinExistence type="predicted"/>
<reference evidence="4 5" key="1">
    <citation type="submission" date="2024-02" db="EMBL/GenBank/DDBJ databases">
        <title>High-quality chromosome-scale genome assembly of Pensacola bahiagrass (Paspalum notatum Flugge var. saurae).</title>
        <authorList>
            <person name="Vega J.M."/>
            <person name="Podio M."/>
            <person name="Orjuela J."/>
            <person name="Siena L.A."/>
            <person name="Pessino S.C."/>
            <person name="Combes M.C."/>
            <person name="Mariac C."/>
            <person name="Albertini E."/>
            <person name="Pupilli F."/>
            <person name="Ortiz J.P.A."/>
            <person name="Leblanc O."/>
        </authorList>
    </citation>
    <scope>NUCLEOTIDE SEQUENCE [LARGE SCALE GENOMIC DNA]</scope>
    <source>
        <strain evidence="4">R1</strain>
        <tissue evidence="4">Leaf</tissue>
    </source>
</reference>
<evidence type="ECO:0000313" key="4">
    <source>
        <dbReference type="EMBL" id="WVZ73889.1"/>
    </source>
</evidence>
<dbReference type="PANTHER" id="PTHR26379">
    <property type="entry name" value="BTB/POZ AND MATH DOMAIN-CONTAINING PROTEIN 1"/>
    <property type="match status" value="1"/>
</dbReference>
<dbReference type="InterPro" id="IPR011333">
    <property type="entry name" value="SKP1/BTB/POZ_sf"/>
</dbReference>
<dbReference type="Pfam" id="PF22486">
    <property type="entry name" value="MATH_2"/>
    <property type="match status" value="1"/>
</dbReference>
<dbReference type="CDD" id="cd00121">
    <property type="entry name" value="MATH"/>
    <property type="match status" value="1"/>
</dbReference>
<gene>
    <name evidence="4" type="ORF">U9M48_022146</name>
</gene>
<dbReference type="InterPro" id="IPR008974">
    <property type="entry name" value="TRAF-like"/>
</dbReference>
<dbReference type="Gene3D" id="3.30.710.10">
    <property type="entry name" value="Potassium Channel Kv1.1, Chain A"/>
    <property type="match status" value="1"/>
</dbReference>
<organism evidence="4 5">
    <name type="scientific">Paspalum notatum var. saurae</name>
    <dbReference type="NCBI Taxonomy" id="547442"/>
    <lineage>
        <taxon>Eukaryota</taxon>
        <taxon>Viridiplantae</taxon>
        <taxon>Streptophyta</taxon>
        <taxon>Embryophyta</taxon>
        <taxon>Tracheophyta</taxon>
        <taxon>Spermatophyta</taxon>
        <taxon>Magnoliopsida</taxon>
        <taxon>Liliopsida</taxon>
        <taxon>Poales</taxon>
        <taxon>Poaceae</taxon>
        <taxon>PACMAD clade</taxon>
        <taxon>Panicoideae</taxon>
        <taxon>Andropogonodae</taxon>
        <taxon>Paspaleae</taxon>
        <taxon>Paspalinae</taxon>
        <taxon>Paspalum</taxon>
    </lineage>
</organism>